<protein>
    <recommendedName>
        <fullName evidence="6">PTS system mannose-specific EIIAB component</fullName>
        <ecNumber evidence="5">2.7.1.191</ecNumber>
    </recommendedName>
    <alternativeName>
        <fullName evidence="18">EIIAB-Man</fullName>
    </alternativeName>
    <alternativeName>
        <fullName evidence="17">EIII-Man</fullName>
    </alternativeName>
</protein>
<evidence type="ECO:0000256" key="12">
    <source>
        <dbReference type="ARBA" id="ARBA00022679"/>
    </source>
</evidence>
<evidence type="ECO:0000256" key="2">
    <source>
        <dbReference type="ARBA" id="ARBA00004236"/>
    </source>
</evidence>
<dbReference type="GO" id="GO:0008982">
    <property type="term" value="F:protein-N(PI)-phosphohistidine-sugar phosphotransferase activity"/>
    <property type="evidence" value="ECO:0007669"/>
    <property type="project" value="InterPro"/>
</dbReference>
<keyword evidence="8" id="KW-1003">Cell membrane</keyword>
<sequence length="309" mass="33706">MYFGDENMQNLLLISHGNYAKATLESCQMILGPLKQVKAVEFKQTMNQDDLLAEIETAYASFDSAPIILVDFKGGTPGNCAIRFQAKHPEIRIYAGLSFALVLALATGTPVDEAFNQVQASSGALGSTPNLDKNTSTPSSNKKIETNNNNPAKFFVRIDERLIHGQVATMWTNALKLTRLMVVDDDIVKSNIQKTALKTACPHGIHLSILTSKGAAKRIKANNYHGQTVLILVKNPLVLQRLVENGVALPAINVGNMSTKDSSRQVAKSVAVTAEDIAAFKFLDQHGLKLYHQMVPAETAEDFMPLLDK</sequence>
<dbReference type="eggNOG" id="COG2893">
    <property type="taxonomic scope" value="Bacteria"/>
</dbReference>
<evidence type="ECO:0000256" key="3">
    <source>
        <dbReference type="ARBA" id="ARBA00004496"/>
    </source>
</evidence>
<dbReference type="PANTHER" id="PTHR33799:SF1">
    <property type="entry name" value="PTS SYSTEM MANNOSE-SPECIFIC EIIAB COMPONENT-RELATED"/>
    <property type="match status" value="1"/>
</dbReference>
<dbReference type="GO" id="GO:0016301">
    <property type="term" value="F:kinase activity"/>
    <property type="evidence" value="ECO:0007669"/>
    <property type="project" value="UniProtKB-KW"/>
</dbReference>
<dbReference type="PANTHER" id="PTHR33799">
    <property type="entry name" value="PTS PERMEASE-RELATED-RELATED"/>
    <property type="match status" value="1"/>
</dbReference>
<dbReference type="InterPro" id="IPR036662">
    <property type="entry name" value="PTS_EIIA_man-typ_sf"/>
</dbReference>
<keyword evidence="11" id="KW-0762">Sugar transport</keyword>
<evidence type="ECO:0000256" key="16">
    <source>
        <dbReference type="ARBA" id="ARBA00023757"/>
    </source>
</evidence>
<dbReference type="InterPro" id="IPR033887">
    <property type="entry name" value="PTS_IIA_man"/>
</dbReference>
<keyword evidence="13" id="KW-0598">Phosphotransferase system</keyword>
<evidence type="ECO:0000256" key="7">
    <source>
        <dbReference type="ARBA" id="ARBA00022448"/>
    </source>
</evidence>
<evidence type="ECO:0000313" key="23">
    <source>
        <dbReference type="Proteomes" id="UP000051931"/>
    </source>
</evidence>
<dbReference type="GO" id="GO:0005737">
    <property type="term" value="C:cytoplasm"/>
    <property type="evidence" value="ECO:0007669"/>
    <property type="project" value="UniProtKB-SubCell"/>
</dbReference>
<evidence type="ECO:0000256" key="17">
    <source>
        <dbReference type="ARBA" id="ARBA00030229"/>
    </source>
</evidence>
<dbReference type="Proteomes" id="UP000051931">
    <property type="component" value="Unassembled WGS sequence"/>
</dbReference>
<dbReference type="GO" id="GO:0009401">
    <property type="term" value="P:phosphoenolpyruvate-dependent sugar phosphotransferase system"/>
    <property type="evidence" value="ECO:0007669"/>
    <property type="project" value="UniProtKB-KW"/>
</dbReference>
<evidence type="ECO:0000256" key="5">
    <source>
        <dbReference type="ARBA" id="ARBA00011929"/>
    </source>
</evidence>
<evidence type="ECO:0000256" key="10">
    <source>
        <dbReference type="ARBA" id="ARBA00022553"/>
    </source>
</evidence>
<evidence type="ECO:0000313" key="22">
    <source>
        <dbReference type="EMBL" id="KRL63540.1"/>
    </source>
</evidence>
<keyword evidence="22" id="KW-0670">Pyruvate</keyword>
<keyword evidence="7" id="KW-0813">Transport</keyword>
<dbReference type="InterPro" id="IPR051471">
    <property type="entry name" value="Bacterial_PTS_sugar_comp"/>
</dbReference>
<evidence type="ECO:0000256" key="4">
    <source>
        <dbReference type="ARBA" id="ARBA00011738"/>
    </source>
</evidence>
<evidence type="ECO:0000256" key="15">
    <source>
        <dbReference type="ARBA" id="ARBA00023136"/>
    </source>
</evidence>
<dbReference type="Gene3D" id="3.40.50.510">
    <property type="entry name" value="Phosphotransferase system, mannose-type IIA component"/>
    <property type="match status" value="1"/>
</dbReference>
<comment type="caution">
    <text evidence="22">The sequence shown here is derived from an EMBL/GenBank/DDBJ whole genome shotgun (WGS) entry which is preliminary data.</text>
</comment>
<comment type="subcellular location">
    <subcellularLocation>
        <location evidence="2">Cell membrane</location>
    </subcellularLocation>
    <subcellularLocation>
        <location evidence="3">Cytoplasm</location>
    </subcellularLocation>
</comment>
<dbReference type="EC" id="2.7.1.191" evidence="5"/>
<dbReference type="EMBL" id="AZFB01000003">
    <property type="protein sequence ID" value="KRL63540.1"/>
    <property type="molecule type" value="Genomic_DNA"/>
</dbReference>
<comment type="catalytic activity">
    <reaction evidence="1">
        <text>D-mannose(out) + N(pros)-phospho-L-histidyl-[protein] = D-mannose 6-phosphate(in) + L-histidyl-[protein]</text>
        <dbReference type="Rhea" id="RHEA:49232"/>
        <dbReference type="Rhea" id="RHEA-COMP:9745"/>
        <dbReference type="Rhea" id="RHEA-COMP:9746"/>
        <dbReference type="ChEBI" id="CHEBI:4208"/>
        <dbReference type="ChEBI" id="CHEBI:29979"/>
        <dbReference type="ChEBI" id="CHEBI:58735"/>
        <dbReference type="ChEBI" id="CHEBI:64837"/>
        <dbReference type="EC" id="2.7.1.191"/>
    </reaction>
</comment>
<dbReference type="PROSITE" id="PS51096">
    <property type="entry name" value="PTS_EIIA_TYPE_4"/>
    <property type="match status" value="1"/>
</dbReference>
<dbReference type="SUPFAM" id="SSF52728">
    <property type="entry name" value="PTS IIb component"/>
    <property type="match status" value="1"/>
</dbReference>
<proteinExistence type="predicted"/>
<dbReference type="SUPFAM" id="SSF53062">
    <property type="entry name" value="PTS system fructose IIA component-like"/>
    <property type="match status" value="1"/>
</dbReference>
<dbReference type="Pfam" id="PF03830">
    <property type="entry name" value="PTSIIB_sorb"/>
    <property type="match status" value="1"/>
</dbReference>
<keyword evidence="10" id="KW-0597">Phosphoprotein</keyword>
<feature type="domain" description="PTS EIIA type-4" evidence="20">
    <location>
        <begin position="8"/>
        <end position="125"/>
    </location>
</feature>
<dbReference type="STRING" id="1122152.GCA_000425905_00220"/>
<evidence type="ECO:0000256" key="14">
    <source>
        <dbReference type="ARBA" id="ARBA00022777"/>
    </source>
</evidence>
<dbReference type="InterPro" id="IPR004720">
    <property type="entry name" value="PTS_IIB_sorbose-sp"/>
</dbReference>
<organism evidence="22 23">
    <name type="scientific">Lactobacillus psittaci DSM 15354</name>
    <dbReference type="NCBI Taxonomy" id="1122152"/>
    <lineage>
        <taxon>Bacteria</taxon>
        <taxon>Bacillati</taxon>
        <taxon>Bacillota</taxon>
        <taxon>Bacilli</taxon>
        <taxon>Lactobacillales</taxon>
        <taxon>Lactobacillaceae</taxon>
        <taxon>Lactobacillus</taxon>
    </lineage>
</organism>
<evidence type="ECO:0000256" key="13">
    <source>
        <dbReference type="ARBA" id="ARBA00022683"/>
    </source>
</evidence>
<evidence type="ECO:0000256" key="6">
    <source>
        <dbReference type="ARBA" id="ARBA00021685"/>
    </source>
</evidence>
<dbReference type="GO" id="GO:0005886">
    <property type="term" value="C:plasma membrane"/>
    <property type="evidence" value="ECO:0007669"/>
    <property type="project" value="UniProtKB-SubCell"/>
</dbReference>
<reference evidence="22 23" key="1">
    <citation type="journal article" date="2015" name="Genome Announc.">
        <title>Expanding the biotechnology potential of lactobacilli through comparative genomics of 213 strains and associated genera.</title>
        <authorList>
            <person name="Sun Z."/>
            <person name="Harris H.M."/>
            <person name="McCann A."/>
            <person name="Guo C."/>
            <person name="Argimon S."/>
            <person name="Zhang W."/>
            <person name="Yang X."/>
            <person name="Jeffery I.B."/>
            <person name="Cooney J.C."/>
            <person name="Kagawa T.F."/>
            <person name="Liu W."/>
            <person name="Song Y."/>
            <person name="Salvetti E."/>
            <person name="Wrobel A."/>
            <person name="Rasinkangas P."/>
            <person name="Parkhill J."/>
            <person name="Rea M.C."/>
            <person name="O'Sullivan O."/>
            <person name="Ritari J."/>
            <person name="Douillard F.P."/>
            <person name="Paul Ross R."/>
            <person name="Yang R."/>
            <person name="Briner A.E."/>
            <person name="Felis G.E."/>
            <person name="de Vos W.M."/>
            <person name="Barrangou R."/>
            <person name="Klaenhammer T.R."/>
            <person name="Caufield P.W."/>
            <person name="Cui Y."/>
            <person name="Zhang H."/>
            <person name="O'Toole P.W."/>
        </authorList>
    </citation>
    <scope>NUCLEOTIDE SEQUENCE [LARGE SCALE GENOMIC DNA]</scope>
    <source>
        <strain evidence="22 23">DSM 15354</strain>
    </source>
</reference>
<keyword evidence="23" id="KW-1185">Reference proteome</keyword>
<keyword evidence="12 22" id="KW-0808">Transferase</keyword>
<dbReference type="eggNOG" id="COG3444">
    <property type="taxonomic scope" value="Bacteria"/>
</dbReference>
<evidence type="ECO:0000256" key="8">
    <source>
        <dbReference type="ARBA" id="ARBA00022475"/>
    </source>
</evidence>
<gene>
    <name evidence="22" type="ORF">FC23_GL000783</name>
</gene>
<evidence type="ECO:0000259" key="21">
    <source>
        <dbReference type="PROSITE" id="PS51101"/>
    </source>
</evidence>
<evidence type="ECO:0000256" key="9">
    <source>
        <dbReference type="ARBA" id="ARBA00022490"/>
    </source>
</evidence>
<dbReference type="InterPro" id="IPR036667">
    <property type="entry name" value="PTS_IIB_sorbose-sp_sf"/>
</dbReference>
<dbReference type="Pfam" id="PF03610">
    <property type="entry name" value="EIIA-man"/>
    <property type="match status" value="1"/>
</dbReference>
<evidence type="ECO:0000256" key="18">
    <source>
        <dbReference type="ARBA" id="ARBA00032197"/>
    </source>
</evidence>
<name>A0A0R1S7N1_9LACO</name>
<dbReference type="PATRIC" id="fig|1122152.4.peg.797"/>
<evidence type="ECO:0000256" key="19">
    <source>
        <dbReference type="SAM" id="MobiDB-lite"/>
    </source>
</evidence>
<evidence type="ECO:0000256" key="11">
    <source>
        <dbReference type="ARBA" id="ARBA00022597"/>
    </source>
</evidence>
<dbReference type="PROSITE" id="PS51101">
    <property type="entry name" value="PTS_EIIB_TYPE_4"/>
    <property type="match status" value="1"/>
</dbReference>
<evidence type="ECO:0000256" key="1">
    <source>
        <dbReference type="ARBA" id="ARBA00000514"/>
    </source>
</evidence>
<evidence type="ECO:0000259" key="20">
    <source>
        <dbReference type="PROSITE" id="PS51096"/>
    </source>
</evidence>
<dbReference type="AlphaFoldDB" id="A0A0R1S7N1"/>
<keyword evidence="14" id="KW-0418">Kinase</keyword>
<dbReference type="Gene3D" id="3.40.35.10">
    <property type="entry name" value="Phosphotransferase system, sorbose subfamily IIB component"/>
    <property type="match status" value="1"/>
</dbReference>
<dbReference type="CDD" id="cd00001">
    <property type="entry name" value="PTS_IIB_man"/>
    <property type="match status" value="1"/>
</dbReference>
<keyword evidence="9" id="KW-0963">Cytoplasm</keyword>
<dbReference type="CDD" id="cd00006">
    <property type="entry name" value="PTS_IIA_man"/>
    <property type="match status" value="1"/>
</dbReference>
<feature type="domain" description="PTS EIIB type-4" evidence="21">
    <location>
        <begin position="149"/>
        <end position="309"/>
    </location>
</feature>
<keyword evidence="15" id="KW-0472">Membrane</keyword>
<dbReference type="InterPro" id="IPR004701">
    <property type="entry name" value="PTS_EIIA_man-typ"/>
</dbReference>
<accession>A0A0R1S7N1</accession>
<feature type="region of interest" description="Disordered" evidence="19">
    <location>
        <begin position="122"/>
        <end position="148"/>
    </location>
</feature>
<comment type="subunit">
    <text evidence="4">Homodimer.</text>
</comment>
<comment type="function">
    <text evidence="16">The phosphoenolpyruvate-dependent sugar phosphotransferase system (sugar PTS), a major carbohydrate active transport system, catalyzes the phosphorylation of incoming sugar substrates concomitantly with their translocation across the cell membrane. The enzyme II ManXYZ PTS system is involved in mannose transport.</text>
</comment>